<keyword evidence="3" id="KW-1185">Reference proteome</keyword>
<evidence type="ECO:0000313" key="2">
    <source>
        <dbReference type="EMBL" id="KAI7750203.1"/>
    </source>
</evidence>
<dbReference type="EMBL" id="JAMZMK010006189">
    <property type="protein sequence ID" value="KAI7750203.1"/>
    <property type="molecule type" value="Genomic_DNA"/>
</dbReference>
<proteinExistence type="predicted"/>
<protein>
    <submittedName>
        <fullName evidence="2">Uncharacterized protein</fullName>
    </submittedName>
</protein>
<evidence type="ECO:0000313" key="3">
    <source>
        <dbReference type="Proteomes" id="UP001206925"/>
    </source>
</evidence>
<dbReference type="Proteomes" id="UP001206925">
    <property type="component" value="Unassembled WGS sequence"/>
</dbReference>
<reference evidence="2" key="1">
    <citation type="submission" date="2022-06" db="EMBL/GenBank/DDBJ databases">
        <title>Uncovering the hologenomic basis of an extraordinary plant invasion.</title>
        <authorList>
            <person name="Bieker V.C."/>
            <person name="Martin M.D."/>
            <person name="Gilbert T."/>
            <person name="Hodgins K."/>
            <person name="Battlay P."/>
            <person name="Petersen B."/>
            <person name="Wilson J."/>
        </authorList>
    </citation>
    <scope>NUCLEOTIDE SEQUENCE</scope>
    <source>
        <strain evidence="2">AA19_3_7</strain>
        <tissue evidence="2">Leaf</tissue>
    </source>
</reference>
<feature type="region of interest" description="Disordered" evidence="1">
    <location>
        <begin position="66"/>
        <end position="85"/>
    </location>
</feature>
<sequence length="85" mass="9731">MLYIFAHLFLWIDKLAKSKLKQILVSINDHYSLELREAVRSSLEDIEVKSKKDTSAYEILCKTLDGGLDSSDSSDSKIWFGLEHP</sequence>
<organism evidence="2 3">
    <name type="scientific">Ambrosia artemisiifolia</name>
    <name type="common">Common ragweed</name>
    <dbReference type="NCBI Taxonomy" id="4212"/>
    <lineage>
        <taxon>Eukaryota</taxon>
        <taxon>Viridiplantae</taxon>
        <taxon>Streptophyta</taxon>
        <taxon>Embryophyta</taxon>
        <taxon>Tracheophyta</taxon>
        <taxon>Spermatophyta</taxon>
        <taxon>Magnoliopsida</taxon>
        <taxon>eudicotyledons</taxon>
        <taxon>Gunneridae</taxon>
        <taxon>Pentapetalae</taxon>
        <taxon>asterids</taxon>
        <taxon>campanulids</taxon>
        <taxon>Asterales</taxon>
        <taxon>Asteraceae</taxon>
        <taxon>Asteroideae</taxon>
        <taxon>Heliantheae alliance</taxon>
        <taxon>Heliantheae</taxon>
        <taxon>Ambrosia</taxon>
    </lineage>
</organism>
<evidence type="ECO:0000256" key="1">
    <source>
        <dbReference type="SAM" id="MobiDB-lite"/>
    </source>
</evidence>
<gene>
    <name evidence="2" type="ORF">M8C21_026300</name>
</gene>
<feature type="non-terminal residue" evidence="2">
    <location>
        <position position="85"/>
    </location>
</feature>
<accession>A0AAD5CXN6</accession>
<dbReference type="AlphaFoldDB" id="A0AAD5CXN6"/>
<comment type="caution">
    <text evidence="2">The sequence shown here is derived from an EMBL/GenBank/DDBJ whole genome shotgun (WGS) entry which is preliminary data.</text>
</comment>
<name>A0AAD5CXN6_AMBAR</name>